<keyword evidence="8" id="KW-1185">Reference proteome</keyword>
<keyword evidence="4 5" id="KW-0173">Coenzyme A biosynthesis</keyword>
<dbReference type="HAMAP" id="MF_00376">
    <property type="entry name" value="Dephospho_CoA_kinase"/>
    <property type="match status" value="1"/>
</dbReference>
<dbReference type="AlphaFoldDB" id="C3X5V4"/>
<name>C3X5V4_9BURK</name>
<keyword evidence="3 5" id="KW-0067">ATP-binding</keyword>
<dbReference type="Gene3D" id="3.40.50.300">
    <property type="entry name" value="P-loop containing nucleotide triphosphate hydrolases"/>
    <property type="match status" value="1"/>
</dbReference>
<comment type="similarity">
    <text evidence="1 5">Belongs to the CoaE family.</text>
</comment>
<gene>
    <name evidence="5" type="primary">coaE</name>
    <name evidence="7" type="ORF">OFAG_01743</name>
</gene>
<keyword evidence="5" id="KW-0808">Transferase</keyword>
<evidence type="ECO:0000256" key="4">
    <source>
        <dbReference type="ARBA" id="ARBA00022993"/>
    </source>
</evidence>
<feature type="binding site" evidence="5">
    <location>
        <begin position="28"/>
        <end position="33"/>
    </location>
    <ligand>
        <name>ATP</name>
        <dbReference type="ChEBI" id="CHEBI:30616"/>
    </ligand>
</feature>
<dbReference type="PANTHER" id="PTHR10695:SF46">
    <property type="entry name" value="BIFUNCTIONAL COENZYME A SYNTHASE-RELATED"/>
    <property type="match status" value="1"/>
</dbReference>
<dbReference type="PROSITE" id="PS51219">
    <property type="entry name" value="DPCK"/>
    <property type="match status" value="1"/>
</dbReference>
<dbReference type="PANTHER" id="PTHR10695">
    <property type="entry name" value="DEPHOSPHO-COA KINASE-RELATED"/>
    <property type="match status" value="1"/>
</dbReference>
<dbReference type="InterPro" id="IPR027417">
    <property type="entry name" value="P-loop_NTPase"/>
</dbReference>
<evidence type="ECO:0000256" key="1">
    <source>
        <dbReference type="ARBA" id="ARBA00009018"/>
    </source>
</evidence>
<keyword evidence="5 7" id="KW-0418">Kinase</keyword>
<dbReference type="Proteomes" id="UP000003973">
    <property type="component" value="Unassembled WGS sequence"/>
</dbReference>
<comment type="caution">
    <text evidence="7">The sequence shown here is derived from an EMBL/GenBank/DDBJ whole genome shotgun (WGS) entry which is preliminary data.</text>
</comment>
<organism evidence="7 8">
    <name type="scientific">Oxalobacter paraformigenes</name>
    <dbReference type="NCBI Taxonomy" id="556268"/>
    <lineage>
        <taxon>Bacteria</taxon>
        <taxon>Pseudomonadati</taxon>
        <taxon>Pseudomonadota</taxon>
        <taxon>Betaproteobacteria</taxon>
        <taxon>Burkholderiales</taxon>
        <taxon>Oxalobacteraceae</taxon>
        <taxon>Oxalobacter</taxon>
    </lineage>
</organism>
<dbReference type="CDD" id="cd02022">
    <property type="entry name" value="DPCK"/>
    <property type="match status" value="1"/>
</dbReference>
<dbReference type="eggNOG" id="COG0237">
    <property type="taxonomic scope" value="Bacteria"/>
</dbReference>
<dbReference type="GO" id="GO:0005524">
    <property type="term" value="F:ATP binding"/>
    <property type="evidence" value="ECO:0007669"/>
    <property type="project" value="UniProtKB-UniRule"/>
</dbReference>
<evidence type="ECO:0000256" key="5">
    <source>
        <dbReference type="HAMAP-Rule" id="MF_00376"/>
    </source>
</evidence>
<proteinExistence type="inferred from homology"/>
<dbReference type="GO" id="GO:0005737">
    <property type="term" value="C:cytoplasm"/>
    <property type="evidence" value="ECO:0007669"/>
    <property type="project" value="UniProtKB-SubCell"/>
</dbReference>
<comment type="subcellular location">
    <subcellularLocation>
        <location evidence="5">Cytoplasm</location>
    </subcellularLocation>
</comment>
<dbReference type="EMBL" id="ACDP02000001">
    <property type="protein sequence ID" value="EEO28590.2"/>
    <property type="molecule type" value="Genomic_DNA"/>
</dbReference>
<dbReference type="InterPro" id="IPR001977">
    <property type="entry name" value="Depp_CoAkinase"/>
</dbReference>
<dbReference type="EC" id="2.7.1.24" evidence="5 6"/>
<dbReference type="SUPFAM" id="SSF52540">
    <property type="entry name" value="P-loop containing nucleoside triphosphate hydrolases"/>
    <property type="match status" value="1"/>
</dbReference>
<dbReference type="NCBIfam" id="TIGR00152">
    <property type="entry name" value="dephospho-CoA kinase"/>
    <property type="match status" value="1"/>
</dbReference>
<evidence type="ECO:0000256" key="6">
    <source>
        <dbReference type="NCBIfam" id="TIGR00152"/>
    </source>
</evidence>
<comment type="function">
    <text evidence="5">Catalyzes the phosphorylation of the 3'-hydroxyl group of dephosphocoenzyme A to form coenzyme A.</text>
</comment>
<comment type="pathway">
    <text evidence="5">Cofactor biosynthesis; coenzyme A biosynthesis; CoA from (R)-pantothenate: step 5/5.</text>
</comment>
<evidence type="ECO:0000313" key="7">
    <source>
        <dbReference type="EMBL" id="EEO28590.2"/>
    </source>
</evidence>
<evidence type="ECO:0000256" key="3">
    <source>
        <dbReference type="ARBA" id="ARBA00022840"/>
    </source>
</evidence>
<protein>
    <recommendedName>
        <fullName evidence="5 6">Dephospho-CoA kinase</fullName>
        <ecNumber evidence="5 6">2.7.1.24</ecNumber>
    </recommendedName>
    <alternativeName>
        <fullName evidence="5">Dephosphocoenzyme A kinase</fullName>
    </alternativeName>
</protein>
<dbReference type="Pfam" id="PF01121">
    <property type="entry name" value="CoaE"/>
    <property type="match status" value="1"/>
</dbReference>
<reference evidence="7" key="1">
    <citation type="submission" date="2011-10" db="EMBL/GenBank/DDBJ databases">
        <title>The Genome Sequence of Oxalobacter formigenes HOxBLS.</title>
        <authorList>
            <consortium name="The Broad Institute Genome Sequencing Platform"/>
            <person name="Earl A."/>
            <person name="Ward D."/>
            <person name="Feldgarden M."/>
            <person name="Gevers D."/>
            <person name="Allison M.J."/>
            <person name="Humphrey S."/>
            <person name="Young S.K."/>
            <person name="Zeng Q."/>
            <person name="Gargeya S."/>
            <person name="Fitzgerald M."/>
            <person name="Haas B."/>
            <person name="Abouelleil A."/>
            <person name="Alvarado L."/>
            <person name="Arachchi H.M."/>
            <person name="Berlin A."/>
            <person name="Brown A."/>
            <person name="Chapman S.B."/>
            <person name="Chen Z."/>
            <person name="Dunbar C."/>
            <person name="Freedman E."/>
            <person name="Gearin G."/>
            <person name="Goldberg J."/>
            <person name="Griggs A."/>
            <person name="Gujja S."/>
            <person name="Heiman D."/>
            <person name="Howarth C."/>
            <person name="Larson L."/>
            <person name="Lui A."/>
            <person name="MacDonald P.J.P."/>
            <person name="Montmayeur A."/>
            <person name="Murphy C."/>
            <person name="Neiman D."/>
            <person name="Pearson M."/>
            <person name="Priest M."/>
            <person name="Roberts A."/>
            <person name="Saif S."/>
            <person name="Shea T."/>
            <person name="Shenoy N."/>
            <person name="Sisk P."/>
            <person name="Stolte C."/>
            <person name="Sykes S."/>
            <person name="Wortman J."/>
            <person name="Nusbaum C."/>
            <person name="Birren B."/>
        </authorList>
    </citation>
    <scope>NUCLEOTIDE SEQUENCE [LARGE SCALE GENOMIC DNA]</scope>
    <source>
        <strain evidence="7">HOxBLS</strain>
    </source>
</reference>
<dbReference type="UniPathway" id="UPA00241">
    <property type="reaction ID" value="UER00356"/>
</dbReference>
<evidence type="ECO:0000256" key="2">
    <source>
        <dbReference type="ARBA" id="ARBA00022741"/>
    </source>
</evidence>
<accession>C3X5V4</accession>
<comment type="catalytic activity">
    <reaction evidence="5">
        <text>3'-dephospho-CoA + ATP = ADP + CoA + H(+)</text>
        <dbReference type="Rhea" id="RHEA:18245"/>
        <dbReference type="ChEBI" id="CHEBI:15378"/>
        <dbReference type="ChEBI" id="CHEBI:30616"/>
        <dbReference type="ChEBI" id="CHEBI:57287"/>
        <dbReference type="ChEBI" id="CHEBI:57328"/>
        <dbReference type="ChEBI" id="CHEBI:456216"/>
        <dbReference type="EC" id="2.7.1.24"/>
    </reaction>
</comment>
<evidence type="ECO:0000313" key="8">
    <source>
        <dbReference type="Proteomes" id="UP000003973"/>
    </source>
</evidence>
<dbReference type="HOGENOM" id="CLU_057180_1_2_4"/>
<keyword evidence="2 5" id="KW-0547">Nucleotide-binding</keyword>
<keyword evidence="5" id="KW-0963">Cytoplasm</keyword>
<dbReference type="GO" id="GO:0004140">
    <property type="term" value="F:dephospho-CoA kinase activity"/>
    <property type="evidence" value="ECO:0007669"/>
    <property type="project" value="UniProtKB-UniRule"/>
</dbReference>
<dbReference type="GO" id="GO:0015937">
    <property type="term" value="P:coenzyme A biosynthetic process"/>
    <property type="evidence" value="ECO:0007669"/>
    <property type="project" value="UniProtKB-UniRule"/>
</dbReference>
<sequence length="219" mass="24373">MIFLKFFMKNSPKMNYTDFSIGLTGGIGSGKTLVANIFAGLGASVVDADEVARSLTAPGGEGIEPIRERFGPEFIGQDGAMNRAMMREHVFSNANERLKLEAILHPLIRDVSFRLAEEAKGDYVIFVNPLLVELPIWRGMGTRVLVVDCPEELQVSRVMKRSNMTAEQVRAIMATQATREKRLAMADDVIENNRSIGDTSREVEHLHAIYKKMAQNAFL</sequence>